<accession>A0A1I5CF39</accession>
<reference evidence="7" key="1">
    <citation type="submission" date="2016-10" db="EMBL/GenBank/DDBJ databases">
        <authorList>
            <person name="Varghese N."/>
            <person name="Submissions S."/>
        </authorList>
    </citation>
    <scope>NUCLEOTIDE SEQUENCE [LARGE SCALE GENOMIC DNA]</scope>
    <source>
        <strain evidence="7">DSM 6150</strain>
    </source>
</reference>
<dbReference type="InterPro" id="IPR001633">
    <property type="entry name" value="EAL_dom"/>
</dbReference>
<dbReference type="SMART" id="SM00052">
    <property type="entry name" value="EAL"/>
    <property type="match status" value="1"/>
</dbReference>
<dbReference type="STRING" id="83765.SAMN05660284_02398"/>
<dbReference type="PANTHER" id="PTHR44757">
    <property type="entry name" value="DIGUANYLATE CYCLASE DGCP"/>
    <property type="match status" value="1"/>
</dbReference>
<dbReference type="PANTHER" id="PTHR44757:SF2">
    <property type="entry name" value="BIOFILM ARCHITECTURE MAINTENANCE PROTEIN MBAA"/>
    <property type="match status" value="1"/>
</dbReference>
<protein>
    <submittedName>
        <fullName evidence="6">PAS domain S-box-containing protein/diguanylate cyclase (GGDEF) domain-containing protein</fullName>
    </submittedName>
</protein>
<gene>
    <name evidence="6" type="ORF">SAMN05660284_02398</name>
</gene>
<name>A0A1I5CF39_9NEIS</name>
<dbReference type="SMART" id="SM00091">
    <property type="entry name" value="PAS"/>
    <property type="match status" value="2"/>
</dbReference>
<keyword evidence="1" id="KW-1133">Transmembrane helix</keyword>
<evidence type="ECO:0000313" key="6">
    <source>
        <dbReference type="EMBL" id="SFN85526.1"/>
    </source>
</evidence>
<feature type="domain" description="PAS" evidence="2">
    <location>
        <begin position="392"/>
        <end position="438"/>
    </location>
</feature>
<evidence type="ECO:0000259" key="2">
    <source>
        <dbReference type="PROSITE" id="PS50112"/>
    </source>
</evidence>
<dbReference type="EMBL" id="FOVE01000019">
    <property type="protein sequence ID" value="SFN85526.1"/>
    <property type="molecule type" value="Genomic_DNA"/>
</dbReference>
<dbReference type="SMART" id="SM00086">
    <property type="entry name" value="PAC"/>
    <property type="match status" value="2"/>
</dbReference>
<dbReference type="Pfam" id="PF13185">
    <property type="entry name" value="GAF_2"/>
    <property type="match status" value="1"/>
</dbReference>
<dbReference type="InterPro" id="IPR000014">
    <property type="entry name" value="PAS"/>
</dbReference>
<dbReference type="Pfam" id="PF00563">
    <property type="entry name" value="EAL"/>
    <property type="match status" value="1"/>
</dbReference>
<dbReference type="AlphaFoldDB" id="A0A1I5CF39"/>
<dbReference type="RefSeq" id="WP_091196791.1">
    <property type="nucleotide sequence ID" value="NZ_FOVE01000019.1"/>
</dbReference>
<dbReference type="InterPro" id="IPR029787">
    <property type="entry name" value="Nucleotide_cyclase"/>
</dbReference>
<dbReference type="Gene3D" id="3.20.20.450">
    <property type="entry name" value="EAL domain"/>
    <property type="match status" value="1"/>
</dbReference>
<evidence type="ECO:0000313" key="7">
    <source>
        <dbReference type="Proteomes" id="UP000242869"/>
    </source>
</evidence>
<dbReference type="PROSITE" id="PS50112">
    <property type="entry name" value="PAS"/>
    <property type="match status" value="2"/>
</dbReference>
<dbReference type="InterPro" id="IPR000700">
    <property type="entry name" value="PAS-assoc_C"/>
</dbReference>
<dbReference type="Gene3D" id="3.30.450.40">
    <property type="match status" value="1"/>
</dbReference>
<dbReference type="SMART" id="SM00267">
    <property type="entry name" value="GGDEF"/>
    <property type="match status" value="1"/>
</dbReference>
<dbReference type="Pfam" id="PF13188">
    <property type="entry name" value="PAS_8"/>
    <property type="match status" value="1"/>
</dbReference>
<dbReference type="Gene3D" id="3.30.70.270">
    <property type="match status" value="1"/>
</dbReference>
<dbReference type="Pfam" id="PF00989">
    <property type="entry name" value="PAS"/>
    <property type="match status" value="1"/>
</dbReference>
<keyword evidence="7" id="KW-1185">Reference proteome</keyword>
<feature type="domain" description="PAC" evidence="3">
    <location>
        <begin position="161"/>
        <end position="211"/>
    </location>
</feature>
<feature type="domain" description="GGDEF" evidence="5">
    <location>
        <begin position="548"/>
        <end position="681"/>
    </location>
</feature>
<dbReference type="InterPro" id="IPR035965">
    <property type="entry name" value="PAS-like_dom_sf"/>
</dbReference>
<dbReference type="SUPFAM" id="SSF55781">
    <property type="entry name" value="GAF domain-like"/>
    <property type="match status" value="1"/>
</dbReference>
<evidence type="ECO:0000259" key="3">
    <source>
        <dbReference type="PROSITE" id="PS50113"/>
    </source>
</evidence>
<feature type="domain" description="PAS" evidence="2">
    <location>
        <begin position="85"/>
        <end position="128"/>
    </location>
</feature>
<dbReference type="NCBIfam" id="TIGR00229">
    <property type="entry name" value="sensory_box"/>
    <property type="match status" value="2"/>
</dbReference>
<dbReference type="InterPro" id="IPR000160">
    <property type="entry name" value="GGDEF_dom"/>
</dbReference>
<dbReference type="Pfam" id="PF00990">
    <property type="entry name" value="GGDEF"/>
    <property type="match status" value="1"/>
</dbReference>
<evidence type="ECO:0000256" key="1">
    <source>
        <dbReference type="SAM" id="Phobius"/>
    </source>
</evidence>
<dbReference type="Gene3D" id="3.30.450.20">
    <property type="entry name" value="PAS domain"/>
    <property type="match status" value="2"/>
</dbReference>
<dbReference type="FunFam" id="3.20.20.450:FF:000001">
    <property type="entry name" value="Cyclic di-GMP phosphodiesterase yahA"/>
    <property type="match status" value="1"/>
</dbReference>
<dbReference type="InterPro" id="IPR001610">
    <property type="entry name" value="PAC"/>
</dbReference>
<dbReference type="InterPro" id="IPR052155">
    <property type="entry name" value="Biofilm_reg_signaling"/>
</dbReference>
<dbReference type="InterPro" id="IPR043128">
    <property type="entry name" value="Rev_trsase/Diguanyl_cyclase"/>
</dbReference>
<evidence type="ECO:0000259" key="5">
    <source>
        <dbReference type="PROSITE" id="PS50887"/>
    </source>
</evidence>
<dbReference type="Proteomes" id="UP000242869">
    <property type="component" value="Unassembled WGS sequence"/>
</dbReference>
<organism evidence="6 7">
    <name type="scientific">Formivibrio citricus</name>
    <dbReference type="NCBI Taxonomy" id="83765"/>
    <lineage>
        <taxon>Bacteria</taxon>
        <taxon>Pseudomonadati</taxon>
        <taxon>Pseudomonadota</taxon>
        <taxon>Betaproteobacteria</taxon>
        <taxon>Neisseriales</taxon>
        <taxon>Chitinibacteraceae</taxon>
        <taxon>Formivibrio</taxon>
    </lineage>
</organism>
<dbReference type="CDD" id="cd00130">
    <property type="entry name" value="PAS"/>
    <property type="match status" value="2"/>
</dbReference>
<dbReference type="OrthoDB" id="9813903at2"/>
<dbReference type="InterPro" id="IPR035919">
    <property type="entry name" value="EAL_sf"/>
</dbReference>
<keyword evidence="1" id="KW-0812">Transmembrane</keyword>
<dbReference type="PROSITE" id="PS50883">
    <property type="entry name" value="EAL"/>
    <property type="match status" value="1"/>
</dbReference>
<dbReference type="SUPFAM" id="SSF55785">
    <property type="entry name" value="PYP-like sensor domain (PAS domain)"/>
    <property type="match status" value="2"/>
</dbReference>
<dbReference type="PROSITE" id="PS50887">
    <property type="entry name" value="GGDEF"/>
    <property type="match status" value="1"/>
</dbReference>
<dbReference type="NCBIfam" id="TIGR00254">
    <property type="entry name" value="GGDEF"/>
    <property type="match status" value="1"/>
</dbReference>
<keyword evidence="1" id="KW-0472">Membrane</keyword>
<dbReference type="CDD" id="cd01949">
    <property type="entry name" value="GGDEF"/>
    <property type="match status" value="1"/>
</dbReference>
<feature type="transmembrane region" description="Helical" evidence="1">
    <location>
        <begin position="12"/>
        <end position="30"/>
    </location>
</feature>
<dbReference type="PROSITE" id="PS50113">
    <property type="entry name" value="PAC"/>
    <property type="match status" value="1"/>
</dbReference>
<dbReference type="GO" id="GO:0006355">
    <property type="term" value="P:regulation of DNA-templated transcription"/>
    <property type="evidence" value="ECO:0007669"/>
    <property type="project" value="InterPro"/>
</dbReference>
<dbReference type="InterPro" id="IPR013767">
    <property type="entry name" value="PAS_fold"/>
</dbReference>
<evidence type="ECO:0000259" key="4">
    <source>
        <dbReference type="PROSITE" id="PS50883"/>
    </source>
</evidence>
<dbReference type="CDD" id="cd01948">
    <property type="entry name" value="EAL"/>
    <property type="match status" value="1"/>
</dbReference>
<feature type="domain" description="EAL" evidence="4">
    <location>
        <begin position="690"/>
        <end position="944"/>
    </location>
</feature>
<dbReference type="SUPFAM" id="SSF55073">
    <property type="entry name" value="Nucleotide cyclase"/>
    <property type="match status" value="1"/>
</dbReference>
<dbReference type="SUPFAM" id="SSF141868">
    <property type="entry name" value="EAL domain-like"/>
    <property type="match status" value="1"/>
</dbReference>
<dbReference type="InterPro" id="IPR003018">
    <property type="entry name" value="GAF"/>
</dbReference>
<dbReference type="InterPro" id="IPR029016">
    <property type="entry name" value="GAF-like_dom_sf"/>
</dbReference>
<sequence>MPISLNPFKHPIAAKVALTYVVLAATWILLSDRLVLFLFSDPETMSFASTVKGWLFVAVTATLLYMQLHVYLEQLDSEHAKLLESEARFRGIFNSVTEAIFIHRLGDFAIIDANQRASDLLGYSRDEFCRSGVAGFLSSAGPVGLKEAELVMGKAMREGPQHVDCMVRHKRGHSFWIGASLTKALLGETEVLLVSVQDIEERKRTEQALQRKNAIHAVLSGVNKAMLEVRDRQTLFDSVCSVALQMTGFRLAWVAQLVDERIQPHCLFAVSARGEAKEFVAEVLGRPHDAEPGKRSPALEAAKDRHYVVIDDIEHDGKLVLLERAVSTYGLRSAMSIPVEGGGFRGAISFFSGEANYFNVEVILLLLEVADSVSFALNKIYEKEEQERAEAQIRLHAQVFENTRDGMVITDAHNRIIMANRALTEQTGYSTEEIIGQNPNILSSGRHDRGFYAQMWAALDSVGAWQGEIWNRRKDGEVYLEWLSINTIRGSDGRISNYFANFSDLSGRKAQEELDWLKRFDVLTGLPNRLLLEDRANEAIAHARQYGRHVALLCINLNRFHYVNESLGHPAGDKVLKGVAERFARLAGEAATVSRLSGDNFVVLIPDMAKPSEAIPVAEGLLQAASEIHEVGETQISLTASIGVALYPGDGEDFDGLLKNSDAALVRARSDGGNTCQFYTGDLNERAGLSLGLMAELRQALDSGWFTLYYQPQVCAQSGKISGVEALVRLNHPGKGLISPADFIPIAEETGMIIPLGEWIMREACRQLREWQTRGLGELVMAINLSPKQLRDPNLQASILSTIGQNNLNPHHLELEFTESALLRDVASTMQLIEELKALGVRLSIDDFGTGYSSLSYLKRFPIDRIKIDQSFVRNIALGSTDAAIVQAIITLASSLGMTTIAEGVETEQQAECLRTLNCHELQGYFYGRPVPPQMLEARLLSNG</sequence>
<proteinExistence type="predicted"/>